<evidence type="ECO:0000256" key="1">
    <source>
        <dbReference type="ARBA" id="ARBA00006224"/>
    </source>
</evidence>
<dbReference type="PANTHER" id="PTHR15691">
    <property type="entry name" value="WASH COMPLEX SUBUNIT 5"/>
    <property type="match status" value="1"/>
</dbReference>
<reference evidence="4 5" key="1">
    <citation type="submission" date="2021-06" db="EMBL/GenBank/DDBJ databases">
        <authorList>
            <person name="Palmer J.M."/>
        </authorList>
    </citation>
    <scope>NUCLEOTIDE SEQUENCE [LARGE SCALE GENOMIC DNA]</scope>
    <source>
        <strain evidence="4 5">XC_2019</strain>
        <tissue evidence="4">Muscle</tissue>
    </source>
</reference>
<dbReference type="InterPro" id="IPR019393">
    <property type="entry name" value="WASH_strumpellin"/>
</dbReference>
<proteinExistence type="inferred from homology"/>
<keyword evidence="5" id="KW-1185">Reference proteome</keyword>
<evidence type="ECO:0000313" key="4">
    <source>
        <dbReference type="EMBL" id="MEQ2217355.1"/>
    </source>
</evidence>
<sequence>MCSAQGVYCKINFKHPVYVIFLVGISGAFATKTPLPPSATMVDFLADNNLCGQAILRIVSRGNAIIAELLRLSDFIPAVFRLKDRSDQQKYGDIICDFSYFKGAEYYEGKLEAKPELQDLDEEFRENNIEILSRFYLAFESVHKYIVDLNSAARSSTDSNLDDICKLLRSTGYSAQPGAKRPANYPESYFQRVPISGAFISMVIGRLRSDDIYNQVSAYPLPEHRSTALANQAAMLYVCLFFSPSILHTQQAKMREIVDKYFPDNWVQEFHQLESNLQVCQFLADTRKFLHQMIRTINIKEEVLITMQIVGDLSYAFTSIMQESIRVNPSMLASALDLPLLRINQANSADLLSVSQFYSGELVAYVRKVDPKQLLEDGIRKELVKRVAYALHKGLIFSPKAKPSELMPKLKDMGATMDGFYRSFEYIQDYVSIYGLKIWQEEVSRIINYNVEQECNSFLRTKVRLDTHNMLLRSSQKTPVRFTNRLGDDRKLMRVTCYIDQLNTWYDMRSHHEVTNNRLFSEIQNTLGTFGLNGLDRLLCFMIVKELQIYITTKRLPYFPIINFLFVVAQLPKLQYNKNQGMSCRKATDPVDWLPLVLGMLTLLKQFHSRYTQQFLALIGQFIRSVMEQCTSQKIPDMPSDVVGALMFLEDYVKYTKLSRKVVEAHVPSFIFDEFRTIL</sequence>
<name>A0ABV0SAZ6_9TELE</name>
<evidence type="ECO:0000313" key="5">
    <source>
        <dbReference type="Proteomes" id="UP001434883"/>
    </source>
</evidence>
<evidence type="ECO:0000256" key="2">
    <source>
        <dbReference type="ARBA" id="ARBA00013581"/>
    </source>
</evidence>
<comment type="caution">
    <text evidence="4">The sequence shown here is derived from an EMBL/GenBank/DDBJ whole genome shotgun (WGS) entry which is preliminary data.</text>
</comment>
<protein>
    <recommendedName>
        <fullName evidence="2">WASH complex subunit 5</fullName>
    </recommendedName>
    <alternativeName>
        <fullName evidence="3">WASH complex subunit strumpellin</fullName>
    </alternativeName>
</protein>
<organism evidence="4 5">
    <name type="scientific">Xenoophorus captivus</name>
    <dbReference type="NCBI Taxonomy" id="1517983"/>
    <lineage>
        <taxon>Eukaryota</taxon>
        <taxon>Metazoa</taxon>
        <taxon>Chordata</taxon>
        <taxon>Craniata</taxon>
        <taxon>Vertebrata</taxon>
        <taxon>Euteleostomi</taxon>
        <taxon>Actinopterygii</taxon>
        <taxon>Neopterygii</taxon>
        <taxon>Teleostei</taxon>
        <taxon>Neoteleostei</taxon>
        <taxon>Acanthomorphata</taxon>
        <taxon>Ovalentaria</taxon>
        <taxon>Atherinomorphae</taxon>
        <taxon>Cyprinodontiformes</taxon>
        <taxon>Goodeidae</taxon>
        <taxon>Xenoophorus</taxon>
    </lineage>
</organism>
<accession>A0ABV0SAZ6</accession>
<dbReference type="EMBL" id="JAHRIN010075791">
    <property type="protein sequence ID" value="MEQ2217355.1"/>
    <property type="molecule type" value="Genomic_DNA"/>
</dbReference>
<dbReference type="PANTHER" id="PTHR15691:SF6">
    <property type="entry name" value="WASH COMPLEX SUBUNIT 5"/>
    <property type="match status" value="1"/>
</dbReference>
<gene>
    <name evidence="4" type="ORF">XENOCAPTIV_006411</name>
</gene>
<evidence type="ECO:0000256" key="3">
    <source>
        <dbReference type="ARBA" id="ARBA00029945"/>
    </source>
</evidence>
<dbReference type="Pfam" id="PF10266">
    <property type="entry name" value="Strumpellin"/>
    <property type="match status" value="3"/>
</dbReference>
<dbReference type="Proteomes" id="UP001434883">
    <property type="component" value="Unassembled WGS sequence"/>
</dbReference>
<comment type="similarity">
    <text evidence="1">Belongs to the strumpellin family.</text>
</comment>